<protein>
    <submittedName>
        <fullName evidence="1">DUF3050 domain-containing protein</fullName>
    </submittedName>
</protein>
<evidence type="ECO:0000313" key="2">
    <source>
        <dbReference type="Proteomes" id="UP000443582"/>
    </source>
</evidence>
<sequence>MKKENLTLIHAAHNKLCNHPLYSNIESIEDVKILMRWHVFAVWDFMSLLKGLQREVTCVETPWIPSKYDKECVRFINEIVLGEESDEDLNGGHIDHFTMYLNAMNEVGSETSDIKKFLETFSFDGIPMPVAKFSAFNLNLCTNTQNPHLMASAFFWGRENLIPDLFTPFVKVLEEKKIHAPYFKHYLERHIELDGDEHGELAGKLLAQLCDSEDKQRQATQIALDSLDLRYKLWDYVLEEILASRESLEHIN</sequence>
<dbReference type="InterPro" id="IPR016084">
    <property type="entry name" value="Haem_Oase-like_multi-hlx"/>
</dbReference>
<name>A0ABY0ICL5_9BACT</name>
<evidence type="ECO:0000313" key="1">
    <source>
        <dbReference type="EMBL" id="RZF20699.1"/>
    </source>
</evidence>
<dbReference type="RefSeq" id="WP_115362783.1">
    <property type="nucleotide sequence ID" value="NZ_QDKL01000003.1"/>
</dbReference>
<dbReference type="Gene3D" id="1.20.910.10">
    <property type="entry name" value="Heme oxygenase-like"/>
    <property type="match status" value="1"/>
</dbReference>
<dbReference type="SUPFAM" id="SSF48613">
    <property type="entry name" value="Heme oxygenase-like"/>
    <property type="match status" value="1"/>
</dbReference>
<gene>
    <name evidence="1" type="ORF">DAY19_11990</name>
</gene>
<accession>A0ABY0ICL5</accession>
<reference evidence="2" key="1">
    <citation type="journal article" date="2019" name="Int. J. Syst. Evol. Microbiol.">
        <title>Halobacteriovorax valvorus sp. nov., a novel prokaryotic predator isolated from coastal seawater of China.</title>
        <authorList>
            <person name="Chen M.-X."/>
        </authorList>
    </citation>
    <scope>NUCLEOTIDE SEQUENCE [LARGE SCALE GENOMIC DNA]</scope>
    <source>
        <strain evidence="2">BL9</strain>
    </source>
</reference>
<dbReference type="Pfam" id="PF11251">
    <property type="entry name" value="DUF3050"/>
    <property type="match status" value="1"/>
</dbReference>
<proteinExistence type="predicted"/>
<organism evidence="1 2">
    <name type="scientific">Halobacteriovorax vibrionivorans</name>
    <dbReference type="NCBI Taxonomy" id="2152716"/>
    <lineage>
        <taxon>Bacteria</taxon>
        <taxon>Pseudomonadati</taxon>
        <taxon>Bdellovibrionota</taxon>
        <taxon>Bacteriovoracia</taxon>
        <taxon>Bacteriovoracales</taxon>
        <taxon>Halobacteriovoraceae</taxon>
        <taxon>Halobacteriovorax</taxon>
    </lineage>
</organism>
<dbReference type="InterPro" id="IPR024423">
    <property type="entry name" value="DUF3050"/>
</dbReference>
<keyword evidence="2" id="KW-1185">Reference proteome</keyword>
<dbReference type="Proteomes" id="UP000443582">
    <property type="component" value="Unassembled WGS sequence"/>
</dbReference>
<comment type="caution">
    <text evidence="1">The sequence shown here is derived from an EMBL/GenBank/DDBJ whole genome shotgun (WGS) entry which is preliminary data.</text>
</comment>
<dbReference type="EMBL" id="QDKL01000003">
    <property type="protein sequence ID" value="RZF20699.1"/>
    <property type="molecule type" value="Genomic_DNA"/>
</dbReference>